<sequence>MSAIVYSKKSFFEDIPSSPQSSSSPPVSQRLRYSSSTSPVRFSSFSNSPSLLNQLRALFHDIDNQELLHDIVGFRKEADGIKIDVALQWSLD</sequence>
<evidence type="ECO:0000313" key="1">
    <source>
        <dbReference type="EMBL" id="KAI7999733.1"/>
    </source>
</evidence>
<protein>
    <submittedName>
        <fullName evidence="1">Uncharacterized protein</fullName>
    </submittedName>
</protein>
<name>A0ACC0GF16_9ERIC</name>
<evidence type="ECO:0000313" key="2">
    <source>
        <dbReference type="Proteomes" id="UP001060215"/>
    </source>
</evidence>
<gene>
    <name evidence="1" type="ORF">LOK49_LG09G02548</name>
</gene>
<accession>A0ACC0GF16</accession>
<reference evidence="1 2" key="1">
    <citation type="journal article" date="2022" name="Plant J.">
        <title>Chromosome-level genome of Camellia lanceoleosa provides a valuable resource for understanding genome evolution and self-incompatibility.</title>
        <authorList>
            <person name="Gong W."/>
            <person name="Xiao S."/>
            <person name="Wang L."/>
            <person name="Liao Z."/>
            <person name="Chang Y."/>
            <person name="Mo W."/>
            <person name="Hu G."/>
            <person name="Li W."/>
            <person name="Zhao G."/>
            <person name="Zhu H."/>
            <person name="Hu X."/>
            <person name="Ji K."/>
            <person name="Xiang X."/>
            <person name="Song Q."/>
            <person name="Yuan D."/>
            <person name="Jin S."/>
            <person name="Zhang L."/>
        </authorList>
    </citation>
    <scope>NUCLEOTIDE SEQUENCE [LARGE SCALE GENOMIC DNA]</scope>
    <source>
        <strain evidence="1">SQ_2022a</strain>
    </source>
</reference>
<comment type="caution">
    <text evidence="1">The sequence shown here is derived from an EMBL/GenBank/DDBJ whole genome shotgun (WGS) entry which is preliminary data.</text>
</comment>
<keyword evidence="2" id="KW-1185">Reference proteome</keyword>
<proteinExistence type="predicted"/>
<dbReference type="EMBL" id="CM045765">
    <property type="protein sequence ID" value="KAI7999733.1"/>
    <property type="molecule type" value="Genomic_DNA"/>
</dbReference>
<organism evidence="1 2">
    <name type="scientific">Camellia lanceoleosa</name>
    <dbReference type="NCBI Taxonomy" id="1840588"/>
    <lineage>
        <taxon>Eukaryota</taxon>
        <taxon>Viridiplantae</taxon>
        <taxon>Streptophyta</taxon>
        <taxon>Embryophyta</taxon>
        <taxon>Tracheophyta</taxon>
        <taxon>Spermatophyta</taxon>
        <taxon>Magnoliopsida</taxon>
        <taxon>eudicotyledons</taxon>
        <taxon>Gunneridae</taxon>
        <taxon>Pentapetalae</taxon>
        <taxon>asterids</taxon>
        <taxon>Ericales</taxon>
        <taxon>Theaceae</taxon>
        <taxon>Camellia</taxon>
    </lineage>
</organism>
<dbReference type="Proteomes" id="UP001060215">
    <property type="component" value="Chromosome 8"/>
</dbReference>